<reference evidence="2" key="1">
    <citation type="journal article" date="2013" name="Nat. Genet.">
        <title>The draft genomes of soft-shell turtle and green sea turtle yield insights into the development and evolution of the turtle-specific body plan.</title>
        <authorList>
            <person name="Wang Z."/>
            <person name="Pascual-Anaya J."/>
            <person name="Zadissa A."/>
            <person name="Li W."/>
            <person name="Niimura Y."/>
            <person name="Huang Z."/>
            <person name="Li C."/>
            <person name="White S."/>
            <person name="Xiong Z."/>
            <person name="Fang D."/>
            <person name="Wang B."/>
            <person name="Ming Y."/>
            <person name="Chen Y."/>
            <person name="Zheng Y."/>
            <person name="Kuraku S."/>
            <person name="Pignatelli M."/>
            <person name="Herrero J."/>
            <person name="Beal K."/>
            <person name="Nozawa M."/>
            <person name="Li Q."/>
            <person name="Wang J."/>
            <person name="Zhang H."/>
            <person name="Yu L."/>
            <person name="Shigenobu S."/>
            <person name="Wang J."/>
            <person name="Liu J."/>
            <person name="Flicek P."/>
            <person name="Searle S."/>
            <person name="Wang J."/>
            <person name="Kuratani S."/>
            <person name="Yin Y."/>
            <person name="Aken B."/>
            <person name="Zhang G."/>
            <person name="Irie N."/>
        </authorList>
    </citation>
    <scope>NUCLEOTIDE SEQUENCE [LARGE SCALE GENOMIC DNA]</scope>
</reference>
<proteinExistence type="predicted"/>
<organism evidence="1 2">
    <name type="scientific">Chelonia mydas</name>
    <name type="common">Green sea-turtle</name>
    <name type="synonym">Chelonia agassizi</name>
    <dbReference type="NCBI Taxonomy" id="8469"/>
    <lineage>
        <taxon>Eukaryota</taxon>
        <taxon>Metazoa</taxon>
        <taxon>Chordata</taxon>
        <taxon>Craniata</taxon>
        <taxon>Vertebrata</taxon>
        <taxon>Euteleostomi</taxon>
        <taxon>Archelosauria</taxon>
        <taxon>Testudinata</taxon>
        <taxon>Testudines</taxon>
        <taxon>Cryptodira</taxon>
        <taxon>Durocryptodira</taxon>
        <taxon>Americhelydia</taxon>
        <taxon>Chelonioidea</taxon>
        <taxon>Cheloniidae</taxon>
        <taxon>Chelonia</taxon>
    </lineage>
</organism>
<dbReference type="AlphaFoldDB" id="M7BHP4"/>
<evidence type="ECO:0000313" key="2">
    <source>
        <dbReference type="Proteomes" id="UP000031443"/>
    </source>
</evidence>
<evidence type="ECO:0000313" key="1">
    <source>
        <dbReference type="EMBL" id="EMP36719.1"/>
    </source>
</evidence>
<dbReference type="Proteomes" id="UP000031443">
    <property type="component" value="Unassembled WGS sequence"/>
</dbReference>
<gene>
    <name evidence="1" type="ORF">UY3_06114</name>
</gene>
<dbReference type="EMBL" id="KB524249">
    <property type="protein sequence ID" value="EMP36719.1"/>
    <property type="molecule type" value="Genomic_DNA"/>
</dbReference>
<protein>
    <submittedName>
        <fullName evidence="1">Uncharacterized protein</fullName>
    </submittedName>
</protein>
<name>M7BHP4_CHEMY</name>
<accession>M7BHP4</accession>
<keyword evidence="2" id="KW-1185">Reference proteome</keyword>
<sequence>MTSTVFLRDSTTIGAKEKVLELVTDVVCTYFRSNRGMLELFFSTVFLNDWPMDWRQSMAVSLLVPEISLTQCRKAESRSLVSKRLRNAAREHLTVGQVYPLCNSANFTGKTSKFA</sequence>